<evidence type="ECO:0000256" key="4">
    <source>
        <dbReference type="ARBA" id="ARBA00023136"/>
    </source>
</evidence>
<feature type="transmembrane region" description="Helical" evidence="6">
    <location>
        <begin position="20"/>
        <end position="39"/>
    </location>
</feature>
<evidence type="ECO:0000256" key="5">
    <source>
        <dbReference type="ARBA" id="ARBA00034313"/>
    </source>
</evidence>
<feature type="transmembrane region" description="Helical" evidence="6">
    <location>
        <begin position="92"/>
        <end position="112"/>
    </location>
</feature>
<sequence>MRPFVHEEVPVAIRLTRAVGITASAFLAGQSAALSYILVPSILEAPAPLAVRQWRKAFNIGKIVGPVLSVLSGGIFAYLANREPRTSSAFKFYTAAAVLLPSIIPYTTLVMMPVNRKLLSKADSLANVSITDDTESGVAREETAHALIDKWAMLNLGRALMTSIGAFCGVWATLNWIDVVEWEGLGLTTGASRMGD</sequence>
<evidence type="ECO:0000313" key="8">
    <source>
        <dbReference type="Proteomes" id="UP001172684"/>
    </source>
</evidence>
<comment type="subcellular location">
    <subcellularLocation>
        <location evidence="1">Membrane</location>
        <topology evidence="1">Multi-pass membrane protein</topology>
    </subcellularLocation>
</comment>
<dbReference type="EMBL" id="JAPDRL010000103">
    <property type="protein sequence ID" value="KAJ9657322.1"/>
    <property type="molecule type" value="Genomic_DNA"/>
</dbReference>
<dbReference type="PANTHER" id="PTHR35042:SF1">
    <property type="entry name" value="DUF1772-DOMAIN-CONTAINING PROTEIN"/>
    <property type="match status" value="1"/>
</dbReference>
<proteinExistence type="inferred from homology"/>
<organism evidence="7 8">
    <name type="scientific">Coniosporium apollinis</name>
    <dbReference type="NCBI Taxonomy" id="61459"/>
    <lineage>
        <taxon>Eukaryota</taxon>
        <taxon>Fungi</taxon>
        <taxon>Dikarya</taxon>
        <taxon>Ascomycota</taxon>
        <taxon>Pezizomycotina</taxon>
        <taxon>Dothideomycetes</taxon>
        <taxon>Dothideomycetes incertae sedis</taxon>
        <taxon>Coniosporium</taxon>
    </lineage>
</organism>
<dbReference type="Proteomes" id="UP001172684">
    <property type="component" value="Unassembled WGS sequence"/>
</dbReference>
<comment type="similarity">
    <text evidence="5">Belongs to the anthrone oxygenase family.</text>
</comment>
<protein>
    <recommendedName>
        <fullName evidence="9">DUF1772-domain-containing protein</fullName>
    </recommendedName>
</protein>
<keyword evidence="4 6" id="KW-0472">Membrane</keyword>
<evidence type="ECO:0008006" key="9">
    <source>
        <dbReference type="Google" id="ProtNLM"/>
    </source>
</evidence>
<evidence type="ECO:0000313" key="7">
    <source>
        <dbReference type="EMBL" id="KAJ9657322.1"/>
    </source>
</evidence>
<evidence type="ECO:0000256" key="2">
    <source>
        <dbReference type="ARBA" id="ARBA00022692"/>
    </source>
</evidence>
<reference evidence="7" key="1">
    <citation type="submission" date="2022-10" db="EMBL/GenBank/DDBJ databases">
        <title>Culturing micro-colonial fungi from biological soil crusts in the Mojave desert and describing Neophaeococcomyces mojavensis, and introducing the new genera and species Taxawa tesnikishii.</title>
        <authorList>
            <person name="Kurbessoian T."/>
            <person name="Stajich J.E."/>
        </authorList>
    </citation>
    <scope>NUCLEOTIDE SEQUENCE</scope>
    <source>
        <strain evidence="7">TK_1</strain>
    </source>
</reference>
<evidence type="ECO:0000256" key="6">
    <source>
        <dbReference type="SAM" id="Phobius"/>
    </source>
</evidence>
<keyword evidence="8" id="KW-1185">Reference proteome</keyword>
<comment type="caution">
    <text evidence="7">The sequence shown here is derived from an EMBL/GenBank/DDBJ whole genome shotgun (WGS) entry which is preliminary data.</text>
</comment>
<gene>
    <name evidence="7" type="ORF">H2201_008226</name>
</gene>
<evidence type="ECO:0000256" key="3">
    <source>
        <dbReference type="ARBA" id="ARBA00022989"/>
    </source>
</evidence>
<accession>A0ABQ9NIR0</accession>
<name>A0ABQ9NIR0_9PEZI</name>
<dbReference type="PANTHER" id="PTHR35042">
    <property type="entry name" value="ANTHRONE OXYGENASE ENCC"/>
    <property type="match status" value="1"/>
</dbReference>
<feature type="transmembrane region" description="Helical" evidence="6">
    <location>
        <begin position="60"/>
        <end position="80"/>
    </location>
</feature>
<dbReference type="Pfam" id="PF08592">
    <property type="entry name" value="Anthrone_oxy"/>
    <property type="match status" value="1"/>
</dbReference>
<dbReference type="InterPro" id="IPR013901">
    <property type="entry name" value="Anthrone_oxy"/>
</dbReference>
<keyword evidence="3 6" id="KW-1133">Transmembrane helix</keyword>
<keyword evidence="2 6" id="KW-0812">Transmembrane</keyword>
<evidence type="ECO:0000256" key="1">
    <source>
        <dbReference type="ARBA" id="ARBA00004141"/>
    </source>
</evidence>